<dbReference type="InterPro" id="IPR020901">
    <property type="entry name" value="Prtase_inh_Kunz-CS"/>
</dbReference>
<dbReference type="PROSITE" id="PS50279">
    <property type="entry name" value="BPTI_KUNITZ_2"/>
    <property type="match status" value="1"/>
</dbReference>
<proteinExistence type="predicted"/>
<dbReference type="AlphaFoldDB" id="A0A671SXD4"/>
<evidence type="ECO:0000256" key="1">
    <source>
        <dbReference type="ARBA" id="ARBA00023157"/>
    </source>
</evidence>
<dbReference type="GO" id="GO:0005615">
    <property type="term" value="C:extracellular space"/>
    <property type="evidence" value="ECO:0007669"/>
    <property type="project" value="TreeGrafter"/>
</dbReference>
<dbReference type="GO" id="GO:0004867">
    <property type="term" value="F:serine-type endopeptidase inhibitor activity"/>
    <property type="evidence" value="ECO:0007669"/>
    <property type="project" value="InterPro"/>
</dbReference>
<evidence type="ECO:0000313" key="4">
    <source>
        <dbReference type="Proteomes" id="UP000472260"/>
    </source>
</evidence>
<dbReference type="InterPro" id="IPR002223">
    <property type="entry name" value="Kunitz_BPTI"/>
</dbReference>
<dbReference type="PROSITE" id="PS00280">
    <property type="entry name" value="BPTI_KUNITZ_1"/>
    <property type="match status" value="1"/>
</dbReference>
<name>A0A671SXD4_9TELE</name>
<dbReference type="Gene3D" id="4.10.410.10">
    <property type="entry name" value="Pancreatic trypsin inhibitor Kunitz domain"/>
    <property type="match status" value="1"/>
</dbReference>
<dbReference type="Ensembl" id="ENSSANT00000108243.1">
    <property type="protein sequence ID" value="ENSSANP00000101981.1"/>
    <property type="gene ID" value="ENSSANG00000050060.1"/>
</dbReference>
<organism evidence="3 4">
    <name type="scientific">Sinocyclocheilus anshuiensis</name>
    <dbReference type="NCBI Taxonomy" id="1608454"/>
    <lineage>
        <taxon>Eukaryota</taxon>
        <taxon>Metazoa</taxon>
        <taxon>Chordata</taxon>
        <taxon>Craniata</taxon>
        <taxon>Vertebrata</taxon>
        <taxon>Euteleostomi</taxon>
        <taxon>Actinopterygii</taxon>
        <taxon>Neopterygii</taxon>
        <taxon>Teleostei</taxon>
        <taxon>Ostariophysi</taxon>
        <taxon>Cypriniformes</taxon>
        <taxon>Cyprinidae</taxon>
        <taxon>Cyprininae</taxon>
        <taxon>Sinocyclocheilus</taxon>
    </lineage>
</organism>
<dbReference type="SMART" id="SM00131">
    <property type="entry name" value="KU"/>
    <property type="match status" value="1"/>
</dbReference>
<dbReference type="PANTHER" id="PTHR10083">
    <property type="entry name" value="KUNITZ-TYPE PROTEASE INHIBITOR-RELATED"/>
    <property type="match status" value="1"/>
</dbReference>
<accession>A0A671SXD4</accession>
<dbReference type="SUPFAM" id="SSF57362">
    <property type="entry name" value="BPTI-like"/>
    <property type="match status" value="1"/>
</dbReference>
<evidence type="ECO:0000313" key="3">
    <source>
        <dbReference type="Ensembl" id="ENSSANP00000101981.1"/>
    </source>
</evidence>
<dbReference type="PRINTS" id="PR00759">
    <property type="entry name" value="BASICPTASE"/>
</dbReference>
<feature type="domain" description="BPTI/Kunitz inhibitor" evidence="2">
    <location>
        <begin position="30"/>
        <end position="80"/>
    </location>
</feature>
<dbReference type="PANTHER" id="PTHR10083:SF375">
    <property type="entry name" value="BPTI_KUNITZ INHIBITOR DOMAIN-CONTAINING PROTEIN"/>
    <property type="match status" value="1"/>
</dbReference>
<protein>
    <recommendedName>
        <fullName evidence="2">BPTI/Kunitz inhibitor domain-containing protein</fullName>
    </recommendedName>
</protein>
<dbReference type="CDD" id="cd22630">
    <property type="entry name" value="Kunitz_collagen_alpha6_VI"/>
    <property type="match status" value="1"/>
</dbReference>
<sequence length="84" mass="9695">QKLKGFDMAISPEVFPRPNSFLMFPLTDACLMKQDVGPCSDYVLSWQYDIQQNECIHFWFGGCGGNKNRFNTQEECEALCVRHI</sequence>
<keyword evidence="4" id="KW-1185">Reference proteome</keyword>
<reference evidence="3" key="1">
    <citation type="submission" date="2025-08" db="UniProtKB">
        <authorList>
            <consortium name="Ensembl"/>
        </authorList>
    </citation>
    <scope>IDENTIFICATION</scope>
</reference>
<reference evidence="3" key="2">
    <citation type="submission" date="2025-09" db="UniProtKB">
        <authorList>
            <consortium name="Ensembl"/>
        </authorList>
    </citation>
    <scope>IDENTIFICATION</scope>
</reference>
<dbReference type="InterPro" id="IPR050098">
    <property type="entry name" value="TFPI/VKTCI-like"/>
</dbReference>
<keyword evidence="1" id="KW-1015">Disulfide bond</keyword>
<dbReference type="FunFam" id="4.10.410.10:FF:000020">
    <property type="entry name" value="Collagen, type VI, alpha 3"/>
    <property type="match status" value="1"/>
</dbReference>
<dbReference type="InterPro" id="IPR036880">
    <property type="entry name" value="Kunitz_BPTI_sf"/>
</dbReference>
<dbReference type="Proteomes" id="UP000472260">
    <property type="component" value="Unassembled WGS sequence"/>
</dbReference>
<dbReference type="Pfam" id="PF00014">
    <property type="entry name" value="Kunitz_BPTI"/>
    <property type="match status" value="1"/>
</dbReference>
<evidence type="ECO:0000259" key="2">
    <source>
        <dbReference type="PROSITE" id="PS50279"/>
    </source>
</evidence>